<dbReference type="Proteomes" id="UP000467841">
    <property type="component" value="Unassembled WGS sequence"/>
</dbReference>
<dbReference type="GO" id="GO:0003676">
    <property type="term" value="F:nucleic acid binding"/>
    <property type="evidence" value="ECO:0007669"/>
    <property type="project" value="InterPro"/>
</dbReference>
<accession>A0A6D2JXR7</accession>
<evidence type="ECO:0000256" key="1">
    <source>
        <dbReference type="SAM" id="Phobius"/>
    </source>
</evidence>
<feature type="transmembrane region" description="Helical" evidence="1">
    <location>
        <begin position="12"/>
        <end position="34"/>
    </location>
</feature>
<dbReference type="AlphaFoldDB" id="A0A6D2JXR7"/>
<name>A0A6D2JXR7_9BRAS</name>
<dbReference type="Gene3D" id="3.30.420.10">
    <property type="entry name" value="Ribonuclease H-like superfamily/Ribonuclease H"/>
    <property type="match status" value="1"/>
</dbReference>
<keyword evidence="4" id="KW-1185">Reference proteome</keyword>
<dbReference type="GO" id="GO:0004523">
    <property type="term" value="F:RNA-DNA hybrid ribonuclease activity"/>
    <property type="evidence" value="ECO:0007669"/>
    <property type="project" value="InterPro"/>
</dbReference>
<reference evidence="3" key="1">
    <citation type="submission" date="2020-01" db="EMBL/GenBank/DDBJ databases">
        <authorList>
            <person name="Mishra B."/>
        </authorList>
    </citation>
    <scope>NUCLEOTIDE SEQUENCE [LARGE SCALE GENOMIC DNA]</scope>
</reference>
<feature type="domain" description="RNase H type-1" evidence="2">
    <location>
        <begin position="58"/>
        <end position="167"/>
    </location>
</feature>
<sequence length="199" mass="22477">MLHVLRMTLRPLLLNFSCLLLEVGFKAHLFLLLLDLRWRKPALHSLKCNIGCLWHPGTFNSGASWLIRDHSGSVLFHSRRSYALVTSQLEAELLSFSWAISSLANLRFSSVIFESPLILARKALMEPHLFPQLRPLLDEIFITLQSFVSWSLVHTSYTANRVANAIAISVIETNQLQSYVARSGPVWLNGLLADDAAPW</sequence>
<gene>
    <name evidence="3" type="ORF">MERR_LOCUS32324</name>
</gene>
<evidence type="ECO:0000259" key="2">
    <source>
        <dbReference type="Pfam" id="PF13456"/>
    </source>
</evidence>
<keyword evidence="1" id="KW-0472">Membrane</keyword>
<dbReference type="PANTHER" id="PTHR47074">
    <property type="entry name" value="BNAC02G40300D PROTEIN"/>
    <property type="match status" value="1"/>
</dbReference>
<dbReference type="Pfam" id="PF13456">
    <property type="entry name" value="RVT_3"/>
    <property type="match status" value="1"/>
</dbReference>
<keyword evidence="1" id="KW-0812">Transmembrane</keyword>
<dbReference type="InterPro" id="IPR036397">
    <property type="entry name" value="RNaseH_sf"/>
</dbReference>
<evidence type="ECO:0000313" key="4">
    <source>
        <dbReference type="Proteomes" id="UP000467841"/>
    </source>
</evidence>
<dbReference type="InterPro" id="IPR052929">
    <property type="entry name" value="RNase_H-like_EbsB-rel"/>
</dbReference>
<dbReference type="InterPro" id="IPR044730">
    <property type="entry name" value="RNase_H-like_dom_plant"/>
</dbReference>
<proteinExistence type="predicted"/>
<protein>
    <recommendedName>
        <fullName evidence="2">RNase H type-1 domain-containing protein</fullName>
    </recommendedName>
</protein>
<dbReference type="PANTHER" id="PTHR47074:SF53">
    <property type="entry name" value="REVERSE TRANSCRIPTASE-LIKE PROTEIN"/>
    <property type="match status" value="1"/>
</dbReference>
<comment type="caution">
    <text evidence="3">The sequence shown here is derived from an EMBL/GenBank/DDBJ whole genome shotgun (WGS) entry which is preliminary data.</text>
</comment>
<evidence type="ECO:0000313" key="3">
    <source>
        <dbReference type="EMBL" id="CAA7045089.1"/>
    </source>
</evidence>
<dbReference type="InterPro" id="IPR002156">
    <property type="entry name" value="RNaseH_domain"/>
</dbReference>
<keyword evidence="1" id="KW-1133">Transmembrane helix</keyword>
<organism evidence="3 4">
    <name type="scientific">Microthlaspi erraticum</name>
    <dbReference type="NCBI Taxonomy" id="1685480"/>
    <lineage>
        <taxon>Eukaryota</taxon>
        <taxon>Viridiplantae</taxon>
        <taxon>Streptophyta</taxon>
        <taxon>Embryophyta</taxon>
        <taxon>Tracheophyta</taxon>
        <taxon>Spermatophyta</taxon>
        <taxon>Magnoliopsida</taxon>
        <taxon>eudicotyledons</taxon>
        <taxon>Gunneridae</taxon>
        <taxon>Pentapetalae</taxon>
        <taxon>rosids</taxon>
        <taxon>malvids</taxon>
        <taxon>Brassicales</taxon>
        <taxon>Brassicaceae</taxon>
        <taxon>Coluteocarpeae</taxon>
        <taxon>Microthlaspi</taxon>
    </lineage>
</organism>
<dbReference type="EMBL" id="CACVBM020001315">
    <property type="protein sequence ID" value="CAA7045089.1"/>
    <property type="molecule type" value="Genomic_DNA"/>
</dbReference>
<dbReference type="CDD" id="cd06222">
    <property type="entry name" value="RNase_H_like"/>
    <property type="match status" value="1"/>
</dbReference>